<dbReference type="Gene3D" id="3.10.105.10">
    <property type="entry name" value="Dipeptide-binding Protein, Domain 3"/>
    <property type="match status" value="1"/>
</dbReference>
<evidence type="ECO:0000256" key="1">
    <source>
        <dbReference type="ARBA" id="ARBA00022729"/>
    </source>
</evidence>
<evidence type="ECO:0000313" key="4">
    <source>
        <dbReference type="EMBL" id="RWX51191.1"/>
    </source>
</evidence>
<organism evidence="4 5">
    <name type="scientific">Candidatus Electrothrix marina</name>
    <dbReference type="NCBI Taxonomy" id="1859130"/>
    <lineage>
        <taxon>Bacteria</taxon>
        <taxon>Pseudomonadati</taxon>
        <taxon>Thermodesulfobacteriota</taxon>
        <taxon>Desulfobulbia</taxon>
        <taxon>Desulfobulbales</taxon>
        <taxon>Desulfobulbaceae</taxon>
        <taxon>Candidatus Electrothrix</taxon>
    </lineage>
</organism>
<comment type="caution">
    <text evidence="4">The sequence shown here is derived from an EMBL/GenBank/DDBJ whole genome shotgun (WGS) entry which is preliminary data.</text>
</comment>
<dbReference type="Proteomes" id="UP000288892">
    <property type="component" value="Unassembled WGS sequence"/>
</dbReference>
<evidence type="ECO:0000259" key="3">
    <source>
        <dbReference type="Pfam" id="PF00496"/>
    </source>
</evidence>
<dbReference type="GO" id="GO:0043190">
    <property type="term" value="C:ATP-binding cassette (ABC) transporter complex"/>
    <property type="evidence" value="ECO:0007669"/>
    <property type="project" value="InterPro"/>
</dbReference>
<proteinExistence type="predicted"/>
<accession>A0A444JDP0</accession>
<dbReference type="CDD" id="cd08497">
    <property type="entry name" value="MbnE-like"/>
    <property type="match status" value="1"/>
</dbReference>
<feature type="chain" id="PRO_5019372500" evidence="2">
    <location>
        <begin position="32"/>
        <end position="619"/>
    </location>
</feature>
<dbReference type="Pfam" id="PF00496">
    <property type="entry name" value="SBP_bac_5"/>
    <property type="match status" value="1"/>
</dbReference>
<dbReference type="PANTHER" id="PTHR30290">
    <property type="entry name" value="PERIPLASMIC BINDING COMPONENT OF ABC TRANSPORTER"/>
    <property type="match status" value="1"/>
</dbReference>
<keyword evidence="5" id="KW-1185">Reference proteome</keyword>
<dbReference type="AlphaFoldDB" id="A0A444JDP0"/>
<sequence>MLIMRLSKFFFFALALCSFFPVHLSPNSVYAAHGVSLDGSLKYPAGFDHFDYVEPKANKGGLLTLHAIGSFDKMNPFTLKGTEAFGLFGIEQSLIFETLAVAGLDEPFAAYGLIAEDIELAADKKSVLFTLNRKARFSDGSPVTAEDVKFSLDTLKSDLAHPFYQMYYQDISEAKIEDKAQGKIRFLFSRPNRELHIIASGLPVLNKKFYTEHGFGTESKGDPMLPPVGSGPYIVKEVNPGKSITYERNPDYWAADHPTRKGMFNYSTITVKYFKDQIVSLEAFKAGDFDFMWVNIAKQWQRDLVGRPFDQGKLVKKTFAHKNNQGMQGFVFNTRKELFKNLEVRQALGLAFDFEWTNNALFFNQYTRANSYFSNSNLAATGLPGETELKLLNPLNEKYPSTLPPEVFTAPLTPSTTAPPNSLRGNLRQAQKLLAEQGWQVKDGVLTSANGRQRFEFEILLVSPSFERVMAPYVKNLEKLGIKANYRTIDAALYTDRIKNFDFDMTVTVFGQSQSPGNEQRDNWTSAAASRNGSANLAGIQSPVVDSLVDSLIYAETQEELTAACKALDRVLWYGYYVVPNWYLAYHRLTFSSRFKQPKQLPVYYNPYALLYTWWFAGE</sequence>
<protein>
    <submittedName>
        <fullName evidence="4">Microcin C transport system substrate-binding protein</fullName>
    </submittedName>
</protein>
<dbReference type="EMBL" id="MTKS01000188">
    <property type="protein sequence ID" value="RWX51191.1"/>
    <property type="molecule type" value="Genomic_DNA"/>
</dbReference>
<dbReference type="InterPro" id="IPR000914">
    <property type="entry name" value="SBP_5_dom"/>
</dbReference>
<dbReference type="GO" id="GO:0030288">
    <property type="term" value="C:outer membrane-bounded periplasmic space"/>
    <property type="evidence" value="ECO:0007669"/>
    <property type="project" value="TreeGrafter"/>
</dbReference>
<dbReference type="InterPro" id="IPR030678">
    <property type="entry name" value="Peptide/Ni-bd"/>
</dbReference>
<dbReference type="Gene3D" id="3.40.190.10">
    <property type="entry name" value="Periplasmic binding protein-like II"/>
    <property type="match status" value="1"/>
</dbReference>
<feature type="signal peptide" evidence="2">
    <location>
        <begin position="1"/>
        <end position="31"/>
    </location>
</feature>
<dbReference type="GO" id="GO:1904680">
    <property type="term" value="F:peptide transmembrane transporter activity"/>
    <property type="evidence" value="ECO:0007669"/>
    <property type="project" value="TreeGrafter"/>
</dbReference>
<dbReference type="InterPro" id="IPR039424">
    <property type="entry name" value="SBP_5"/>
</dbReference>
<dbReference type="SUPFAM" id="SSF53850">
    <property type="entry name" value="Periplasmic binding protein-like II"/>
    <property type="match status" value="1"/>
</dbReference>
<dbReference type="PANTHER" id="PTHR30290:SF64">
    <property type="entry name" value="ABC TRANSPORTER PERIPLASMIC BINDING PROTEIN"/>
    <property type="match status" value="1"/>
</dbReference>
<name>A0A444JDP0_9BACT</name>
<keyword evidence="1 2" id="KW-0732">Signal</keyword>
<dbReference type="GO" id="GO:0015833">
    <property type="term" value="P:peptide transport"/>
    <property type="evidence" value="ECO:0007669"/>
    <property type="project" value="TreeGrafter"/>
</dbReference>
<dbReference type="GO" id="GO:0042884">
    <property type="term" value="P:microcin transport"/>
    <property type="evidence" value="ECO:0007669"/>
    <property type="project" value="TreeGrafter"/>
</dbReference>
<feature type="domain" description="Solute-binding protein family 5" evidence="3">
    <location>
        <begin position="112"/>
        <end position="529"/>
    </location>
</feature>
<gene>
    <name evidence="4" type="ORF">VU01_11882</name>
</gene>
<evidence type="ECO:0000256" key="2">
    <source>
        <dbReference type="SAM" id="SignalP"/>
    </source>
</evidence>
<reference evidence="4 5" key="1">
    <citation type="submission" date="2017-01" db="EMBL/GenBank/DDBJ databases">
        <title>The cable genome- insights into the physiology and evolution of filamentous bacteria capable of sulfide oxidation via long distance electron transfer.</title>
        <authorList>
            <person name="Schreiber L."/>
            <person name="Bjerg J.T."/>
            <person name="Boggild A."/>
            <person name="Van De Vossenberg J."/>
            <person name="Meysman F."/>
            <person name="Nielsen L.P."/>
            <person name="Schramm A."/>
            <person name="Kjeldsen K.U."/>
        </authorList>
    </citation>
    <scope>NUCLEOTIDE SEQUENCE [LARGE SCALE GENOMIC DNA]</scope>
    <source>
        <strain evidence="4">A5</strain>
    </source>
</reference>
<evidence type="ECO:0000313" key="5">
    <source>
        <dbReference type="Proteomes" id="UP000288892"/>
    </source>
</evidence>
<dbReference type="PIRSF" id="PIRSF002741">
    <property type="entry name" value="MppA"/>
    <property type="match status" value="1"/>
</dbReference>